<evidence type="ECO:0000259" key="4">
    <source>
        <dbReference type="Pfam" id="PF13458"/>
    </source>
</evidence>
<dbReference type="AlphaFoldDB" id="A0A2D1KS58"/>
<dbReference type="Proteomes" id="UP000223559">
    <property type="component" value="Chromosome"/>
</dbReference>
<dbReference type="PANTHER" id="PTHR30483">
    <property type="entry name" value="LEUCINE-SPECIFIC-BINDING PROTEIN"/>
    <property type="match status" value="1"/>
</dbReference>
<gene>
    <name evidence="5" type="ORF">LC20004_02125</name>
</gene>
<evidence type="ECO:0000256" key="2">
    <source>
        <dbReference type="ARBA" id="ARBA00022729"/>
    </source>
</evidence>
<dbReference type="CDD" id="cd06347">
    <property type="entry name" value="PBP1_ABC_LivK_ligand_binding-like"/>
    <property type="match status" value="1"/>
</dbReference>
<dbReference type="KEGG" id="lcy:LC20004_02125"/>
<dbReference type="PANTHER" id="PTHR30483:SF6">
    <property type="entry name" value="PERIPLASMIC BINDING PROTEIN OF ABC TRANSPORTER FOR NATURAL AMINO ACIDS"/>
    <property type="match status" value="1"/>
</dbReference>
<evidence type="ECO:0000313" key="6">
    <source>
        <dbReference type="Proteomes" id="UP000223559"/>
    </source>
</evidence>
<feature type="signal peptide" evidence="3">
    <location>
        <begin position="1"/>
        <end position="29"/>
    </location>
</feature>
<dbReference type="SUPFAM" id="SSF53822">
    <property type="entry name" value="Periplasmic binding protein-like I"/>
    <property type="match status" value="1"/>
</dbReference>
<keyword evidence="2 3" id="KW-0732">Signal</keyword>
<accession>A0A2D1KS58</accession>
<dbReference type="InterPro" id="IPR028081">
    <property type="entry name" value="Leu-bd"/>
</dbReference>
<feature type="domain" description="Leucine-binding protein" evidence="4">
    <location>
        <begin position="40"/>
        <end position="387"/>
    </location>
</feature>
<comment type="similarity">
    <text evidence="1">Belongs to the leucine-binding protein family.</text>
</comment>
<name>A0A2D1KS58_9LACO</name>
<evidence type="ECO:0000256" key="1">
    <source>
        <dbReference type="ARBA" id="ARBA00010062"/>
    </source>
</evidence>
<keyword evidence="6" id="KW-1185">Reference proteome</keyword>
<protein>
    <submittedName>
        <fullName evidence="5">Branched-chain amino acid ABC transporter substrate-binding protein</fullName>
    </submittedName>
</protein>
<evidence type="ECO:0000256" key="3">
    <source>
        <dbReference type="SAM" id="SignalP"/>
    </source>
</evidence>
<proteinExistence type="inferred from homology"/>
<dbReference type="Pfam" id="PF13458">
    <property type="entry name" value="Peripla_BP_6"/>
    <property type="match status" value="1"/>
</dbReference>
<reference evidence="5 6" key="1">
    <citation type="submission" date="2016-10" db="EMBL/GenBank/DDBJ databases">
        <title>The whole genome sequencing and assembly of L. cotyniformis subsp. torquens DSM 20004 strain.</title>
        <authorList>
            <person name="Park M.-K."/>
            <person name="Lee Y.-J."/>
            <person name="Yi H."/>
            <person name="Bahn Y.-S."/>
            <person name="Kim J.F."/>
            <person name="Lee D.-W."/>
        </authorList>
    </citation>
    <scope>NUCLEOTIDE SEQUENCE [LARGE SCALE GENOMIC DNA]</scope>
    <source>
        <strain evidence="5 6">DSM 20004</strain>
    </source>
</reference>
<dbReference type="InterPro" id="IPR051010">
    <property type="entry name" value="BCAA_transport"/>
</dbReference>
<sequence>MKGKKFFAMLGAVAATGLLLAGCSGSGSAAGGGNQQSGNTIKIGGNFELSGNAAAYGQAMQRGTRLAIKQINKDGGVKVGNKKMKLKLVEKDNKSDNSQVASVASNLNTQSKVVATVGPITSGADLAALPNQTKAKVPFITPGGTQDSLTVQKNGKVQPYIFRSCFEDSYQGNALAKYVYNNMKLQKVAILADKSTDYGQGLTKAFKKEFKGQVVETQYYQAGDKDFQALLTKLKGKNFDAIFVPGYYSEAGLIVKQARQMGITAPILGADGFADPKLVKIAGKKNASNIYYTTHFDAKANDNAKAKAYMSLYKKTYNEQAGTFDSLAYDATYMIKQAIEDQKSADSTKIATGLANLKDFKGVTGTITMDKKHNPQKQVIIAKVDNGEEVSATAVK</sequence>
<organism evidence="5 6">
    <name type="scientific">Loigolactobacillus coryniformis subsp. torquens DSM 20004 = KCTC 3535</name>
    <dbReference type="NCBI Taxonomy" id="1423822"/>
    <lineage>
        <taxon>Bacteria</taxon>
        <taxon>Bacillati</taxon>
        <taxon>Bacillota</taxon>
        <taxon>Bacilli</taxon>
        <taxon>Lactobacillales</taxon>
        <taxon>Lactobacillaceae</taxon>
        <taxon>Loigolactobacillus</taxon>
    </lineage>
</organism>
<evidence type="ECO:0000313" key="5">
    <source>
        <dbReference type="EMBL" id="ATO44976.1"/>
    </source>
</evidence>
<dbReference type="EMBL" id="CP017697">
    <property type="protein sequence ID" value="ATO44976.1"/>
    <property type="molecule type" value="Genomic_DNA"/>
</dbReference>
<dbReference type="InterPro" id="IPR028082">
    <property type="entry name" value="Peripla_BP_I"/>
</dbReference>
<feature type="chain" id="PRO_5013615273" evidence="3">
    <location>
        <begin position="30"/>
        <end position="396"/>
    </location>
</feature>
<dbReference type="PROSITE" id="PS51257">
    <property type="entry name" value="PROKAR_LIPOPROTEIN"/>
    <property type="match status" value="1"/>
</dbReference>
<dbReference type="Gene3D" id="3.40.50.2300">
    <property type="match status" value="2"/>
</dbReference>